<dbReference type="Pfam" id="PF03480">
    <property type="entry name" value="DctP"/>
    <property type="match status" value="1"/>
</dbReference>
<dbReference type="NCBIfam" id="TIGR00787">
    <property type="entry name" value="dctP"/>
    <property type="match status" value="1"/>
</dbReference>
<evidence type="ECO:0000256" key="3">
    <source>
        <dbReference type="ARBA" id="ARBA00022729"/>
    </source>
</evidence>
<dbReference type="InterPro" id="IPR018389">
    <property type="entry name" value="DctP_fam"/>
</dbReference>
<dbReference type="PANTHER" id="PTHR33376:SF7">
    <property type="entry name" value="C4-DICARBOXYLATE-BINDING PROTEIN DCTB"/>
    <property type="match status" value="1"/>
</dbReference>
<dbReference type="PANTHER" id="PTHR33376">
    <property type="match status" value="1"/>
</dbReference>
<accession>N6ZUQ7</accession>
<dbReference type="Proteomes" id="UP000013047">
    <property type="component" value="Unassembled WGS sequence"/>
</dbReference>
<evidence type="ECO:0000256" key="1">
    <source>
        <dbReference type="ARBA" id="ARBA00009023"/>
    </source>
</evidence>
<dbReference type="GO" id="GO:0055085">
    <property type="term" value="P:transmembrane transport"/>
    <property type="evidence" value="ECO:0007669"/>
    <property type="project" value="InterPro"/>
</dbReference>
<gene>
    <name evidence="5" type="ORF">C667_05000</name>
</gene>
<dbReference type="CDD" id="cd13679">
    <property type="entry name" value="PBP2_TRAP_YiaO_like"/>
    <property type="match status" value="1"/>
</dbReference>
<evidence type="ECO:0000256" key="4">
    <source>
        <dbReference type="SAM" id="SignalP"/>
    </source>
</evidence>
<dbReference type="Gene3D" id="3.40.190.170">
    <property type="entry name" value="Bacterial extracellular solute-binding protein, family 7"/>
    <property type="match status" value="1"/>
</dbReference>
<keyword evidence="3 4" id="KW-0732">Signal</keyword>
<protein>
    <submittedName>
        <fullName evidence="5">TRAP dicarboxylate transporter subunit DctP</fullName>
    </submittedName>
</protein>
<evidence type="ECO:0000256" key="2">
    <source>
        <dbReference type="ARBA" id="ARBA00022448"/>
    </source>
</evidence>
<feature type="signal peptide" evidence="4">
    <location>
        <begin position="1"/>
        <end position="32"/>
    </location>
</feature>
<dbReference type="InterPro" id="IPR004682">
    <property type="entry name" value="TRAP_DctP"/>
</dbReference>
<dbReference type="InterPro" id="IPR038404">
    <property type="entry name" value="TRAP_DctP_sf"/>
</dbReference>
<dbReference type="EMBL" id="AMXF01000018">
    <property type="protein sequence ID" value="ENO98227.1"/>
    <property type="molecule type" value="Genomic_DNA"/>
</dbReference>
<proteinExistence type="inferred from homology"/>
<dbReference type="AlphaFoldDB" id="N6ZUQ7"/>
<organism evidence="5 6">
    <name type="scientific">Thauera phenylacetica B4P</name>
    <dbReference type="NCBI Taxonomy" id="1234382"/>
    <lineage>
        <taxon>Bacteria</taxon>
        <taxon>Pseudomonadati</taxon>
        <taxon>Pseudomonadota</taxon>
        <taxon>Betaproteobacteria</taxon>
        <taxon>Rhodocyclales</taxon>
        <taxon>Zoogloeaceae</taxon>
        <taxon>Thauera</taxon>
    </lineage>
</organism>
<feature type="chain" id="PRO_5004128898" evidence="4">
    <location>
        <begin position="33"/>
        <end position="340"/>
    </location>
</feature>
<comment type="caution">
    <text evidence="5">The sequence shown here is derived from an EMBL/GenBank/DDBJ whole genome shotgun (WGS) entry which is preliminary data.</text>
</comment>
<evidence type="ECO:0000313" key="5">
    <source>
        <dbReference type="EMBL" id="ENO98227.1"/>
    </source>
</evidence>
<name>N6ZUQ7_9RHOO</name>
<keyword evidence="2" id="KW-0813">Transport</keyword>
<evidence type="ECO:0000313" key="6">
    <source>
        <dbReference type="Proteomes" id="UP000013047"/>
    </source>
</evidence>
<dbReference type="GO" id="GO:0030288">
    <property type="term" value="C:outer membrane-bounded periplasmic space"/>
    <property type="evidence" value="ECO:0007669"/>
    <property type="project" value="InterPro"/>
</dbReference>
<dbReference type="PIRSF" id="PIRSF006470">
    <property type="entry name" value="DctB"/>
    <property type="match status" value="1"/>
</dbReference>
<sequence>MMKMHLKNLVAGMFGAVALMSASALFATEAQARELRIAMQTNPGTAQYDGLEKFAELLKQKSGGKLTAKIFGGGVLGGDLAVISAMQGGTIDMSQMNASLLNGLSKEFAVLDFPFLFESAKEAYAVMDGPIGKELMDLLPAKGLVGLSYPELGFRHTSNSKRPVKKLEDLAGLKIRVIQTPVYVDLMNALGANATPLPFPEVYNALEQRAVDGATNPLITTVVMKFDEVQKYMTLTRHQYNPQIVIIGKRAYDSLSPDEQKVLREAAQEAAVYEREVSQRKEKEALEVLKTKLEVTELAPEEFAKMRERVKPVIEKYTQQVGPEFVGRVYAEIDKVRAAK</sequence>
<reference evidence="5 6" key="1">
    <citation type="submission" date="2012-09" db="EMBL/GenBank/DDBJ databases">
        <title>Draft Genome Sequences of 6 Strains from Genus Thauera.</title>
        <authorList>
            <person name="Liu B."/>
            <person name="Shapleigh J.P."/>
            <person name="Frostegard A.H."/>
        </authorList>
    </citation>
    <scope>NUCLEOTIDE SEQUENCE [LARGE SCALE GENOMIC DNA]</scope>
    <source>
        <strain evidence="5 6">B4P</strain>
    </source>
</reference>
<comment type="similarity">
    <text evidence="1">Belongs to the bacterial solute-binding protein 7 family.</text>
</comment>
<keyword evidence="6" id="KW-1185">Reference proteome</keyword>
<dbReference type="RefSeq" id="WP_004357804.1">
    <property type="nucleotide sequence ID" value="NZ_AMXF01000018.1"/>
</dbReference>
<dbReference type="NCBIfam" id="NF037995">
    <property type="entry name" value="TRAP_S1"/>
    <property type="match status" value="1"/>
</dbReference>